<proteinExistence type="predicted"/>
<keyword evidence="2" id="KW-1185">Reference proteome</keyword>
<dbReference type="Proteomes" id="UP000324222">
    <property type="component" value="Unassembled WGS sequence"/>
</dbReference>
<comment type="caution">
    <text evidence="1">The sequence shown here is derived from an EMBL/GenBank/DDBJ whole genome shotgun (WGS) entry which is preliminary data.</text>
</comment>
<dbReference type="AlphaFoldDB" id="A0A5B7CWM3"/>
<gene>
    <name evidence="1" type="ORF">E2C01_005977</name>
</gene>
<evidence type="ECO:0000313" key="1">
    <source>
        <dbReference type="EMBL" id="MPC13251.1"/>
    </source>
</evidence>
<protein>
    <submittedName>
        <fullName evidence="1">Uncharacterized protein</fullName>
    </submittedName>
</protein>
<sequence length="82" mass="8926">MASPVRTCQRHLAGINQPGLGFDDWREIYVHTGFDSTSEGDLQYSVCVEGVSGKLKTSPLHLLVVLVQRASPFSVPQKVSAL</sequence>
<dbReference type="EMBL" id="VSRR010000268">
    <property type="protein sequence ID" value="MPC13251.1"/>
    <property type="molecule type" value="Genomic_DNA"/>
</dbReference>
<accession>A0A5B7CWM3</accession>
<name>A0A5B7CWM3_PORTR</name>
<evidence type="ECO:0000313" key="2">
    <source>
        <dbReference type="Proteomes" id="UP000324222"/>
    </source>
</evidence>
<reference evidence="1 2" key="1">
    <citation type="submission" date="2019-05" db="EMBL/GenBank/DDBJ databases">
        <title>Another draft genome of Portunus trituberculatus and its Hox gene families provides insights of decapod evolution.</title>
        <authorList>
            <person name="Jeong J.-H."/>
            <person name="Song I."/>
            <person name="Kim S."/>
            <person name="Choi T."/>
            <person name="Kim D."/>
            <person name="Ryu S."/>
            <person name="Kim W."/>
        </authorList>
    </citation>
    <scope>NUCLEOTIDE SEQUENCE [LARGE SCALE GENOMIC DNA]</scope>
    <source>
        <tissue evidence="1">Muscle</tissue>
    </source>
</reference>
<organism evidence="1 2">
    <name type="scientific">Portunus trituberculatus</name>
    <name type="common">Swimming crab</name>
    <name type="synonym">Neptunus trituberculatus</name>
    <dbReference type="NCBI Taxonomy" id="210409"/>
    <lineage>
        <taxon>Eukaryota</taxon>
        <taxon>Metazoa</taxon>
        <taxon>Ecdysozoa</taxon>
        <taxon>Arthropoda</taxon>
        <taxon>Crustacea</taxon>
        <taxon>Multicrustacea</taxon>
        <taxon>Malacostraca</taxon>
        <taxon>Eumalacostraca</taxon>
        <taxon>Eucarida</taxon>
        <taxon>Decapoda</taxon>
        <taxon>Pleocyemata</taxon>
        <taxon>Brachyura</taxon>
        <taxon>Eubrachyura</taxon>
        <taxon>Portunoidea</taxon>
        <taxon>Portunidae</taxon>
        <taxon>Portuninae</taxon>
        <taxon>Portunus</taxon>
    </lineage>
</organism>